<comment type="caution">
    <text evidence="5">The sequence shown here is derived from an EMBL/GenBank/DDBJ whole genome shotgun (WGS) entry which is preliminary data.</text>
</comment>
<keyword evidence="6" id="KW-1185">Reference proteome</keyword>
<dbReference type="SMART" id="SM00671">
    <property type="entry name" value="SEL1"/>
    <property type="match status" value="2"/>
</dbReference>
<dbReference type="EMBL" id="JATAAI010000043">
    <property type="protein sequence ID" value="KAK1733867.1"/>
    <property type="molecule type" value="Genomic_DNA"/>
</dbReference>
<dbReference type="SUPFAM" id="SSF51197">
    <property type="entry name" value="Clavaminate synthase-like"/>
    <property type="match status" value="1"/>
</dbReference>
<dbReference type="SUPFAM" id="SSF81901">
    <property type="entry name" value="HCP-like"/>
    <property type="match status" value="1"/>
</dbReference>
<comment type="similarity">
    <text evidence="1">Belongs to the sel-1 family.</text>
</comment>
<dbReference type="PANTHER" id="PTHR11102:SF160">
    <property type="entry name" value="ERAD-ASSOCIATED E3 UBIQUITIN-PROTEIN LIGASE COMPONENT HRD3"/>
    <property type="match status" value="1"/>
</dbReference>
<dbReference type="Proteomes" id="UP001224775">
    <property type="component" value="Unassembled WGS sequence"/>
</dbReference>
<dbReference type="InterPro" id="IPR005123">
    <property type="entry name" value="Oxoglu/Fe-dep_dioxygenase_dom"/>
</dbReference>
<organism evidence="5 6">
    <name type="scientific">Skeletonema marinoi</name>
    <dbReference type="NCBI Taxonomy" id="267567"/>
    <lineage>
        <taxon>Eukaryota</taxon>
        <taxon>Sar</taxon>
        <taxon>Stramenopiles</taxon>
        <taxon>Ochrophyta</taxon>
        <taxon>Bacillariophyta</taxon>
        <taxon>Coscinodiscophyceae</taxon>
        <taxon>Thalassiosirophycidae</taxon>
        <taxon>Thalassiosirales</taxon>
        <taxon>Skeletonemataceae</taxon>
        <taxon>Skeletonema</taxon>
        <taxon>Skeletonema marinoi-dohrnii complex</taxon>
    </lineage>
</organism>
<protein>
    <recommendedName>
        <fullName evidence="4">Fe2OG dioxygenase domain-containing protein</fullName>
    </recommendedName>
</protein>
<dbReference type="AlphaFoldDB" id="A0AAD8XUR0"/>
<dbReference type="GO" id="GO:0016491">
    <property type="term" value="F:oxidoreductase activity"/>
    <property type="evidence" value="ECO:0007669"/>
    <property type="project" value="UniProtKB-KW"/>
</dbReference>
<evidence type="ECO:0000259" key="4">
    <source>
        <dbReference type="PROSITE" id="PS51471"/>
    </source>
</evidence>
<gene>
    <name evidence="5" type="ORF">QTG54_015394</name>
</gene>
<evidence type="ECO:0000313" key="6">
    <source>
        <dbReference type="Proteomes" id="UP001224775"/>
    </source>
</evidence>
<name>A0AAD8XUR0_9STRA</name>
<sequence>MLWKGQLLFLPLFRDHALQIYHLCGWNGKCRYPLHFFLQNKDSNCLLAFIRGLNYHAKSKILLLRASKTSSEVADQSKRTKPFTPSKFAALMAGEVSSPSSGFDSIRWDDEDDNASIVRRRGGGGDDVVHTAVLPDDEAPPNSSSILPSLHNRRALYYHPSLLTKDESSSLQKAAEASGLFEEFDSRCAVVIEDGMYQDQDKDVVSTGNAPSSSTIASLLRPILDTTIVPWAREICNTSSLTVADALIRSYDPAEERQDLATHYDNTAYATVVVALNDPTEYEGGLFVQTGANVNTRKSVPFSSPGDAVLHRFDVQHGVNVRSGKKKRFSLVIWFGEDEDSVVTKTVPWVRREAEECASVHAAFLYAVNSQSGLYGVDTNVQLAKEYYVWASDRGHGLSAYCLSNLLFKEACSNDISKEKQNTLQKQSLMYLKLSAERGLAHAQHELGVTYKQGYSGVQSDFEIARYWLMLAEKQGHGASSQILNDPSRWEVSHL</sequence>
<feature type="signal peptide" evidence="3">
    <location>
        <begin position="1"/>
        <end position="17"/>
    </location>
</feature>
<dbReference type="InterPro" id="IPR006597">
    <property type="entry name" value="Sel1-like"/>
</dbReference>
<dbReference type="PANTHER" id="PTHR11102">
    <property type="entry name" value="SEL-1-LIKE PROTEIN"/>
    <property type="match status" value="1"/>
</dbReference>
<accession>A0AAD8XUR0</accession>
<evidence type="ECO:0000313" key="5">
    <source>
        <dbReference type="EMBL" id="KAK1733867.1"/>
    </source>
</evidence>
<comment type="similarity">
    <text evidence="2">Belongs to the iron/ascorbate-dependent oxidoreductase family.</text>
</comment>
<proteinExistence type="inferred from homology"/>
<evidence type="ECO:0000256" key="2">
    <source>
        <dbReference type="RuleBase" id="RU003682"/>
    </source>
</evidence>
<dbReference type="PROSITE" id="PS51471">
    <property type="entry name" value="FE2OG_OXY"/>
    <property type="match status" value="1"/>
</dbReference>
<dbReference type="InterPro" id="IPR050767">
    <property type="entry name" value="Sel1_AlgK"/>
</dbReference>
<keyword evidence="2" id="KW-0560">Oxidoreductase</keyword>
<dbReference type="InterPro" id="IPR011990">
    <property type="entry name" value="TPR-like_helical_dom_sf"/>
</dbReference>
<evidence type="ECO:0000256" key="1">
    <source>
        <dbReference type="ARBA" id="ARBA00038101"/>
    </source>
</evidence>
<evidence type="ECO:0000256" key="3">
    <source>
        <dbReference type="SAM" id="SignalP"/>
    </source>
</evidence>
<feature type="chain" id="PRO_5042107333" description="Fe2OG dioxygenase domain-containing protein" evidence="3">
    <location>
        <begin position="18"/>
        <end position="495"/>
    </location>
</feature>
<dbReference type="Gene3D" id="1.25.40.10">
    <property type="entry name" value="Tetratricopeptide repeat domain"/>
    <property type="match status" value="1"/>
</dbReference>
<reference evidence="5" key="1">
    <citation type="submission" date="2023-06" db="EMBL/GenBank/DDBJ databases">
        <title>Survivors Of The Sea: Transcriptome response of Skeletonema marinoi to long-term dormancy.</title>
        <authorList>
            <person name="Pinder M.I.M."/>
            <person name="Kourtchenko O."/>
            <person name="Robertson E.K."/>
            <person name="Larsson T."/>
            <person name="Maumus F."/>
            <person name="Osuna-Cruz C.M."/>
            <person name="Vancaester E."/>
            <person name="Stenow R."/>
            <person name="Vandepoele K."/>
            <person name="Ploug H."/>
            <person name="Bruchert V."/>
            <person name="Godhe A."/>
            <person name="Topel M."/>
        </authorList>
    </citation>
    <scope>NUCLEOTIDE SEQUENCE</scope>
    <source>
        <strain evidence="5">R05AC</strain>
    </source>
</reference>
<keyword evidence="3" id="KW-0732">Signal</keyword>
<feature type="domain" description="Fe2OG dioxygenase" evidence="4">
    <location>
        <begin position="242"/>
        <end position="337"/>
    </location>
</feature>
<dbReference type="GO" id="GO:0046872">
    <property type="term" value="F:metal ion binding"/>
    <property type="evidence" value="ECO:0007669"/>
    <property type="project" value="UniProtKB-KW"/>
</dbReference>
<keyword evidence="2" id="KW-0408">Iron</keyword>
<dbReference type="Gene3D" id="2.60.120.620">
    <property type="entry name" value="q2cbj1_9rhob like domain"/>
    <property type="match status" value="1"/>
</dbReference>
<keyword evidence="2" id="KW-0479">Metal-binding</keyword>